<dbReference type="FunFam" id="2.60.40.1730:FF:000002">
    <property type="entry name" value="Aminopeptidase"/>
    <property type="match status" value="1"/>
</dbReference>
<dbReference type="InterPro" id="IPR027268">
    <property type="entry name" value="Peptidase_M4/M1_CTD_sf"/>
</dbReference>
<dbReference type="InterPro" id="IPR014782">
    <property type="entry name" value="Peptidase_M1_dom"/>
</dbReference>
<dbReference type="Proteomes" id="UP000243308">
    <property type="component" value="Unassembled WGS sequence"/>
</dbReference>
<evidence type="ECO:0000259" key="12">
    <source>
        <dbReference type="Pfam" id="PF01433"/>
    </source>
</evidence>
<dbReference type="InterPro" id="IPR001930">
    <property type="entry name" value="Peptidase_M1"/>
</dbReference>
<dbReference type="GO" id="GO:0006508">
    <property type="term" value="P:proteolysis"/>
    <property type="evidence" value="ECO:0007669"/>
    <property type="project" value="UniProtKB-KW"/>
</dbReference>
<evidence type="ECO:0000256" key="1">
    <source>
        <dbReference type="ARBA" id="ARBA00010136"/>
    </source>
</evidence>
<dbReference type="SUPFAM" id="SSF55486">
    <property type="entry name" value="Metalloproteases ('zincins'), catalytic domain"/>
    <property type="match status" value="1"/>
</dbReference>
<keyword evidence="3 11" id="KW-0645">Protease</keyword>
<comment type="similarity">
    <text evidence="1 11">Belongs to the peptidase M1 family.</text>
</comment>
<dbReference type="GO" id="GO:0005737">
    <property type="term" value="C:cytoplasm"/>
    <property type="evidence" value="ECO:0007669"/>
    <property type="project" value="TreeGrafter"/>
</dbReference>
<reference evidence="15 16" key="1">
    <citation type="submission" date="2011-02" db="EMBL/GenBank/DDBJ databases">
        <title>The Genome Sequence of Mortierella verticillata NRRL 6337.</title>
        <authorList>
            <consortium name="The Broad Institute Genome Sequencing Platform"/>
            <person name="Russ C."/>
            <person name="Cuomo C."/>
            <person name="Burger G."/>
            <person name="Gray M.W."/>
            <person name="Holland P.W.H."/>
            <person name="King N."/>
            <person name="Lang F.B.F."/>
            <person name="Roger A.J."/>
            <person name="Ruiz-Trillo I."/>
            <person name="Young S.K."/>
            <person name="Zeng Q."/>
            <person name="Gargeya S."/>
            <person name="Alvarado L."/>
            <person name="Berlin A."/>
            <person name="Chapman S.B."/>
            <person name="Chen Z."/>
            <person name="Freedman E."/>
            <person name="Gellesch M."/>
            <person name="Goldberg J."/>
            <person name="Griggs A."/>
            <person name="Gujja S."/>
            <person name="Heilman E."/>
            <person name="Heiman D."/>
            <person name="Howarth C."/>
            <person name="Mehta T."/>
            <person name="Neiman D."/>
            <person name="Pearson M."/>
            <person name="Roberts A."/>
            <person name="Saif S."/>
            <person name="Shea T."/>
            <person name="Shenoy N."/>
            <person name="Sisk P."/>
            <person name="Stolte C."/>
            <person name="Sykes S."/>
            <person name="White J."/>
            <person name="Yandava C."/>
            <person name="Haas B."/>
            <person name="Nusbaum C."/>
            <person name="Birren B."/>
        </authorList>
    </citation>
    <scope>NUCLEOTIDE SEQUENCE [LARGE SCALE GENOMIC DNA]</scope>
    <source>
        <strain evidence="15 16">NRRL 6337</strain>
    </source>
</reference>
<evidence type="ECO:0000256" key="8">
    <source>
        <dbReference type="PIRSR" id="PIRSR634016-1"/>
    </source>
</evidence>
<dbReference type="MEROPS" id="M01.A25"/>
<evidence type="ECO:0000256" key="7">
    <source>
        <dbReference type="ARBA" id="ARBA00023049"/>
    </source>
</evidence>
<dbReference type="SUPFAM" id="SSF63737">
    <property type="entry name" value="Leukotriene A4 hydrolase N-terminal domain"/>
    <property type="match status" value="1"/>
</dbReference>
<evidence type="ECO:0000256" key="11">
    <source>
        <dbReference type="RuleBase" id="RU364040"/>
    </source>
</evidence>
<feature type="binding site" evidence="9">
    <location>
        <position position="328"/>
    </location>
    <ligand>
        <name>Zn(2+)</name>
        <dbReference type="ChEBI" id="CHEBI:29105"/>
        <note>catalytic</note>
    </ligand>
</feature>
<feature type="active site" description="Proton acceptor" evidence="8">
    <location>
        <position position="306"/>
    </location>
</feature>
<evidence type="ECO:0000313" key="15">
    <source>
        <dbReference type="EMBL" id="KFH62223.1"/>
    </source>
</evidence>
<keyword evidence="7 11" id="KW-0482">Metalloprotease</keyword>
<keyword evidence="16" id="KW-1185">Reference proteome</keyword>
<evidence type="ECO:0000313" key="16">
    <source>
        <dbReference type="Proteomes" id="UP000243308"/>
    </source>
</evidence>
<dbReference type="GO" id="GO:0008270">
    <property type="term" value="F:zinc ion binding"/>
    <property type="evidence" value="ECO:0007669"/>
    <property type="project" value="UniProtKB-UniRule"/>
</dbReference>
<feature type="domain" description="ERAP1-like C-terminal" evidence="13">
    <location>
        <begin position="527"/>
        <end position="850"/>
    </location>
</feature>
<evidence type="ECO:0000256" key="5">
    <source>
        <dbReference type="ARBA" id="ARBA00022801"/>
    </source>
</evidence>
<dbReference type="EMBL" id="KN042433">
    <property type="protein sequence ID" value="KFH62223.1"/>
    <property type="molecule type" value="Genomic_DNA"/>
</dbReference>
<dbReference type="Pfam" id="PF11838">
    <property type="entry name" value="ERAP1_C"/>
    <property type="match status" value="1"/>
</dbReference>
<name>A0A086TJU6_9FUNG</name>
<dbReference type="InterPro" id="IPR050344">
    <property type="entry name" value="Peptidase_M1_aminopeptidases"/>
</dbReference>
<evidence type="ECO:0000259" key="13">
    <source>
        <dbReference type="Pfam" id="PF11838"/>
    </source>
</evidence>
<protein>
    <recommendedName>
        <fullName evidence="11">Aminopeptidase</fullName>
        <ecNumber evidence="11">3.4.11.-</ecNumber>
    </recommendedName>
</protein>
<dbReference type="FunFam" id="1.25.50.20:FF:000002">
    <property type="entry name" value="Aminopeptidase"/>
    <property type="match status" value="1"/>
</dbReference>
<dbReference type="EC" id="3.4.11.-" evidence="11"/>
<evidence type="ECO:0000259" key="14">
    <source>
        <dbReference type="Pfam" id="PF17900"/>
    </source>
</evidence>
<keyword evidence="5 11" id="KW-0378">Hydrolase</keyword>
<feature type="site" description="Transition state stabilizer" evidence="10">
    <location>
        <position position="391"/>
    </location>
</feature>
<dbReference type="Pfam" id="PF17900">
    <property type="entry name" value="Peptidase_M1_N"/>
    <property type="match status" value="1"/>
</dbReference>
<dbReference type="InterPro" id="IPR042097">
    <property type="entry name" value="Aminopeptidase_N-like_N_sf"/>
</dbReference>
<keyword evidence="2 11" id="KW-0031">Aminopeptidase</keyword>
<dbReference type="CDD" id="cd09601">
    <property type="entry name" value="M1_APN-Q_like"/>
    <property type="match status" value="1"/>
</dbReference>
<evidence type="ECO:0000256" key="2">
    <source>
        <dbReference type="ARBA" id="ARBA00022438"/>
    </source>
</evidence>
<feature type="domain" description="Peptidase M1 membrane alanine aminopeptidase" evidence="12">
    <location>
        <begin position="233"/>
        <end position="450"/>
    </location>
</feature>
<dbReference type="InterPro" id="IPR045357">
    <property type="entry name" value="Aminopeptidase_N-like_N"/>
</dbReference>
<feature type="binding site" evidence="9">
    <location>
        <position position="305"/>
    </location>
    <ligand>
        <name>Zn(2+)</name>
        <dbReference type="ChEBI" id="CHEBI:29105"/>
        <note>catalytic</note>
    </ligand>
</feature>
<evidence type="ECO:0000256" key="10">
    <source>
        <dbReference type="PIRSR" id="PIRSR634016-4"/>
    </source>
</evidence>
<feature type="domain" description="Aminopeptidase N-like N-terminal" evidence="14">
    <location>
        <begin position="14"/>
        <end position="195"/>
    </location>
</feature>
<evidence type="ECO:0000256" key="9">
    <source>
        <dbReference type="PIRSR" id="PIRSR634016-3"/>
    </source>
</evidence>
<dbReference type="GO" id="GO:0042277">
    <property type="term" value="F:peptide binding"/>
    <property type="evidence" value="ECO:0007669"/>
    <property type="project" value="TreeGrafter"/>
</dbReference>
<dbReference type="Gene3D" id="2.60.40.1730">
    <property type="entry name" value="tricorn interacting facor f3 domain"/>
    <property type="match status" value="1"/>
</dbReference>
<dbReference type="InterPro" id="IPR024571">
    <property type="entry name" value="ERAP1-like_C_dom"/>
</dbReference>
<sequence length="872" mass="98549">MAPQRVVLPTNVTPVHYDIKLRPDLQTFVFSGEETIIVKVHEATSVIKLNTKDLTIQNVSITVGEITQKPVSIDNKEDQVTAFTFATEIPKGEALLSIDFDGEINDKMNGFYRSSYKDKDGSTKHMAVTQFEATSARRAFPCWDEPSAKATFAIALVIPSELTALSNTPIERMTAVEPEEVTIYFEKTPVMSTYLVAFAVGDFEYIETTTTELDTPVVCRVYTLPGLVEQGRFALEITPKILEYFTKIFGAPYPLTKLDHIAVPDFDAGAMENWGLITYRTVALLYDEKTSAAHMKEQVAYTVAHEIAHQWFGNLVTMEWWDHLWLNEGFATWVGTLAVDHLFPDWDTWANFTINEYQQGLSLDSLRSSHPIEVPVADPHEIHQIFDAISYSKGASVIRMLSNWLTVDVFLAGIRRYLKKHAYENATTNDLWDALSRESGVDVREFMDTWTRVIGVPILNVTEEEGLVTVEQHRFLSTNDATPEEDQTIWWVPLGISPRPVSIVDPNQTLKTRKLSFEVPQQKDGGFYLINKNFTGVFRTNYPASAIRHLGQAILAGNPNLGVAERAGLLADQASLATSGHSSVERLLDLIQYYKNEKAFVVWDLLDGKLNNITQVFSVNDRTYERIQHFQSKLIDRMVHQLGWDFPKDEDYLTSRLRGVILSCAGRSGHEATVKEAKRRFALFMAADSAEQDKILHPTARKMAFEVAISQGGVTEFDQVMAYYTNTPKQDQQSMCLMAMGAAVRGQELIQRIFDFALSEQVRSQDFHYVLAGLSMNIKARQEAWSWIKNNWSTLVARYTGNMGMLGFCIKIPVSKMADAAVLKDLDDFFADKDTKEFDRDLEQAKEGLRIRGKWVARDGAALESWLVEQGY</sequence>
<dbReference type="InterPro" id="IPR034016">
    <property type="entry name" value="M1_APN-typ"/>
</dbReference>
<dbReference type="PANTHER" id="PTHR11533:SF171">
    <property type="entry name" value="AMINOPEPTIDASE"/>
    <property type="match status" value="1"/>
</dbReference>
<keyword evidence="6 9" id="KW-0862">Zinc</keyword>
<dbReference type="Gene3D" id="2.60.40.1910">
    <property type="match status" value="1"/>
</dbReference>
<evidence type="ECO:0000256" key="6">
    <source>
        <dbReference type="ARBA" id="ARBA00022833"/>
    </source>
</evidence>
<evidence type="ECO:0000256" key="3">
    <source>
        <dbReference type="ARBA" id="ARBA00022670"/>
    </source>
</evidence>
<dbReference type="Gene3D" id="1.10.390.10">
    <property type="entry name" value="Neutral Protease Domain 2"/>
    <property type="match status" value="1"/>
</dbReference>
<comment type="cofactor">
    <cofactor evidence="9 11">
        <name>Zn(2+)</name>
        <dbReference type="ChEBI" id="CHEBI:29105"/>
    </cofactor>
    <text evidence="9 11">Binds 1 zinc ion per subunit.</text>
</comment>
<dbReference type="PRINTS" id="PR00756">
    <property type="entry name" value="ALADIPTASE"/>
</dbReference>
<dbReference type="GO" id="GO:0016020">
    <property type="term" value="C:membrane"/>
    <property type="evidence" value="ECO:0007669"/>
    <property type="project" value="TreeGrafter"/>
</dbReference>
<keyword evidence="4 9" id="KW-0479">Metal-binding</keyword>
<dbReference type="PANTHER" id="PTHR11533">
    <property type="entry name" value="PROTEASE M1 ZINC METALLOPROTEASE"/>
    <property type="match status" value="1"/>
</dbReference>
<gene>
    <name evidence="15" type="ORF">MVEG_11861</name>
</gene>
<dbReference type="Pfam" id="PF01433">
    <property type="entry name" value="Peptidase_M1"/>
    <property type="match status" value="1"/>
</dbReference>
<dbReference type="FunFam" id="1.10.390.10:FF:000001">
    <property type="entry name" value="Aminopeptidase"/>
    <property type="match status" value="1"/>
</dbReference>
<dbReference type="OrthoDB" id="10031169at2759"/>
<organism evidence="15 16">
    <name type="scientific">Podila verticillata NRRL 6337</name>
    <dbReference type="NCBI Taxonomy" id="1069443"/>
    <lineage>
        <taxon>Eukaryota</taxon>
        <taxon>Fungi</taxon>
        <taxon>Fungi incertae sedis</taxon>
        <taxon>Mucoromycota</taxon>
        <taxon>Mortierellomycotina</taxon>
        <taxon>Mortierellomycetes</taxon>
        <taxon>Mortierellales</taxon>
        <taxon>Mortierellaceae</taxon>
        <taxon>Podila</taxon>
    </lineage>
</organism>
<dbReference type="GO" id="GO:0043171">
    <property type="term" value="P:peptide catabolic process"/>
    <property type="evidence" value="ECO:0007669"/>
    <property type="project" value="TreeGrafter"/>
</dbReference>
<accession>A0A086TJU6</accession>
<dbReference type="GO" id="GO:0005615">
    <property type="term" value="C:extracellular space"/>
    <property type="evidence" value="ECO:0007669"/>
    <property type="project" value="TreeGrafter"/>
</dbReference>
<evidence type="ECO:0000256" key="4">
    <source>
        <dbReference type="ARBA" id="ARBA00022723"/>
    </source>
</evidence>
<proteinExistence type="inferred from homology"/>
<feature type="binding site" evidence="9">
    <location>
        <position position="309"/>
    </location>
    <ligand>
        <name>Zn(2+)</name>
        <dbReference type="ChEBI" id="CHEBI:29105"/>
        <note>catalytic</note>
    </ligand>
</feature>
<dbReference type="Gene3D" id="1.25.50.20">
    <property type="match status" value="1"/>
</dbReference>
<dbReference type="AlphaFoldDB" id="A0A086TJU6"/>
<dbReference type="GO" id="GO:0070006">
    <property type="term" value="F:metalloaminopeptidase activity"/>
    <property type="evidence" value="ECO:0007669"/>
    <property type="project" value="TreeGrafter"/>
</dbReference>